<comment type="caution">
    <text evidence="2">The sequence shown here is derived from an EMBL/GenBank/DDBJ whole genome shotgun (WGS) entry which is preliminary data.</text>
</comment>
<dbReference type="AlphaFoldDB" id="A0A0F9CTD4"/>
<evidence type="ECO:0000313" key="2">
    <source>
        <dbReference type="EMBL" id="KKL52474.1"/>
    </source>
</evidence>
<keyword evidence="1" id="KW-1133">Transmembrane helix</keyword>
<dbReference type="EMBL" id="LAZR01031879">
    <property type="protein sequence ID" value="KKL52474.1"/>
    <property type="molecule type" value="Genomic_DNA"/>
</dbReference>
<keyword evidence="1" id="KW-0472">Membrane</keyword>
<reference evidence="2" key="1">
    <citation type="journal article" date="2015" name="Nature">
        <title>Complex archaea that bridge the gap between prokaryotes and eukaryotes.</title>
        <authorList>
            <person name="Spang A."/>
            <person name="Saw J.H."/>
            <person name="Jorgensen S.L."/>
            <person name="Zaremba-Niedzwiedzka K."/>
            <person name="Martijn J."/>
            <person name="Lind A.E."/>
            <person name="van Eijk R."/>
            <person name="Schleper C."/>
            <person name="Guy L."/>
            <person name="Ettema T.J."/>
        </authorList>
    </citation>
    <scope>NUCLEOTIDE SEQUENCE</scope>
</reference>
<feature type="non-terminal residue" evidence="2">
    <location>
        <position position="148"/>
    </location>
</feature>
<sequence length="148" mass="17346">MTKSPNTFRTLIRGLQWASVPVAVLIVVLFIRQRVHTQRELAARVQEHNSLKMEATTEHVAEYLDMLQMVLHFISLDDEVRELTRESHDYIQAIYEANYERHQLAEIYVIERSFDGTARPFMTFEHSDEGHCVEGVHSLEQEAEEYQV</sequence>
<organism evidence="2">
    <name type="scientific">marine sediment metagenome</name>
    <dbReference type="NCBI Taxonomy" id="412755"/>
    <lineage>
        <taxon>unclassified sequences</taxon>
        <taxon>metagenomes</taxon>
        <taxon>ecological metagenomes</taxon>
    </lineage>
</organism>
<name>A0A0F9CTD4_9ZZZZ</name>
<keyword evidence="1" id="KW-0812">Transmembrane</keyword>
<evidence type="ECO:0000256" key="1">
    <source>
        <dbReference type="SAM" id="Phobius"/>
    </source>
</evidence>
<gene>
    <name evidence="2" type="ORF">LCGC14_2285090</name>
</gene>
<protein>
    <submittedName>
        <fullName evidence="2">Uncharacterized protein</fullName>
    </submittedName>
</protein>
<accession>A0A0F9CTD4</accession>
<proteinExistence type="predicted"/>
<feature type="transmembrane region" description="Helical" evidence="1">
    <location>
        <begin position="12"/>
        <end position="31"/>
    </location>
</feature>